<protein>
    <submittedName>
        <fullName evidence="2">Uncharacterized protein</fullName>
    </submittedName>
</protein>
<evidence type="ECO:0000256" key="1">
    <source>
        <dbReference type="SAM" id="Phobius"/>
    </source>
</evidence>
<evidence type="ECO:0000313" key="3">
    <source>
        <dbReference type="Proteomes" id="UP001152561"/>
    </source>
</evidence>
<comment type="caution">
    <text evidence="2">The sequence shown here is derived from an EMBL/GenBank/DDBJ whole genome shotgun (WGS) entry which is preliminary data.</text>
</comment>
<keyword evidence="3" id="KW-1185">Reference proteome</keyword>
<keyword evidence="1" id="KW-0472">Membrane</keyword>
<dbReference type="EMBL" id="JAJAGQ010000013">
    <property type="protein sequence ID" value="KAJ8544880.1"/>
    <property type="molecule type" value="Genomic_DNA"/>
</dbReference>
<keyword evidence="1" id="KW-0812">Transmembrane</keyword>
<feature type="transmembrane region" description="Helical" evidence="1">
    <location>
        <begin position="20"/>
        <end position="39"/>
    </location>
</feature>
<proteinExistence type="predicted"/>
<dbReference type="AlphaFoldDB" id="A0A9Q1LWI2"/>
<dbReference type="Proteomes" id="UP001152561">
    <property type="component" value="Unassembled WGS sequence"/>
</dbReference>
<sequence>MTNAEDINMKDQCSFPLHCWLSVAAVVSVVVAVAVAGAIDAAEPEPGRDAAPVGFADSDKDYCQRKPMPMENSFDEIRSQYLQHQIHCDIVVVVAVAHKFSTSLVAPALPLPRLIDELQSLVADSVVDVVDDRASLIEHHVVASLLAFPTLAAYYKAS</sequence>
<gene>
    <name evidence="2" type="ORF">K7X08_017463</name>
</gene>
<organism evidence="2 3">
    <name type="scientific">Anisodus acutangulus</name>
    <dbReference type="NCBI Taxonomy" id="402998"/>
    <lineage>
        <taxon>Eukaryota</taxon>
        <taxon>Viridiplantae</taxon>
        <taxon>Streptophyta</taxon>
        <taxon>Embryophyta</taxon>
        <taxon>Tracheophyta</taxon>
        <taxon>Spermatophyta</taxon>
        <taxon>Magnoliopsida</taxon>
        <taxon>eudicotyledons</taxon>
        <taxon>Gunneridae</taxon>
        <taxon>Pentapetalae</taxon>
        <taxon>asterids</taxon>
        <taxon>lamiids</taxon>
        <taxon>Solanales</taxon>
        <taxon>Solanaceae</taxon>
        <taxon>Solanoideae</taxon>
        <taxon>Hyoscyameae</taxon>
        <taxon>Anisodus</taxon>
    </lineage>
</organism>
<reference evidence="3" key="1">
    <citation type="journal article" date="2023" name="Proc. Natl. Acad. Sci. U.S.A.">
        <title>Genomic and structural basis for evolution of tropane alkaloid biosynthesis.</title>
        <authorList>
            <person name="Wanga Y.-J."/>
            <person name="Taina T."/>
            <person name="Yua J.-Y."/>
            <person name="Lia J."/>
            <person name="Xua B."/>
            <person name="Chenc J."/>
            <person name="D'Auriad J.C."/>
            <person name="Huanga J.-P."/>
            <person name="Huanga S.-X."/>
        </authorList>
    </citation>
    <scope>NUCLEOTIDE SEQUENCE [LARGE SCALE GENOMIC DNA]</scope>
    <source>
        <strain evidence="3">cv. KIB-2019</strain>
    </source>
</reference>
<keyword evidence="1" id="KW-1133">Transmembrane helix</keyword>
<name>A0A9Q1LWI2_9SOLA</name>
<accession>A0A9Q1LWI2</accession>
<evidence type="ECO:0000313" key="2">
    <source>
        <dbReference type="EMBL" id="KAJ8544880.1"/>
    </source>
</evidence>